<keyword evidence="1" id="KW-0812">Transmembrane</keyword>
<accession>A0A0V1KHD0</accession>
<keyword evidence="1" id="KW-1133">Transmembrane helix</keyword>
<gene>
    <name evidence="2" type="ORF">T02_2993</name>
</gene>
<evidence type="ECO:0000313" key="2">
    <source>
        <dbReference type="EMBL" id="KRZ46683.1"/>
    </source>
</evidence>
<protein>
    <submittedName>
        <fullName evidence="2">Uncharacterized protein</fullName>
    </submittedName>
</protein>
<comment type="caution">
    <text evidence="2">The sequence shown here is derived from an EMBL/GenBank/DDBJ whole genome shotgun (WGS) entry which is preliminary data.</text>
</comment>
<dbReference type="Proteomes" id="UP000054721">
    <property type="component" value="Unassembled WGS sequence"/>
</dbReference>
<organism evidence="2 3">
    <name type="scientific">Trichinella nativa</name>
    <dbReference type="NCBI Taxonomy" id="6335"/>
    <lineage>
        <taxon>Eukaryota</taxon>
        <taxon>Metazoa</taxon>
        <taxon>Ecdysozoa</taxon>
        <taxon>Nematoda</taxon>
        <taxon>Enoplea</taxon>
        <taxon>Dorylaimia</taxon>
        <taxon>Trichinellida</taxon>
        <taxon>Trichinellidae</taxon>
        <taxon>Trichinella</taxon>
    </lineage>
</organism>
<evidence type="ECO:0000313" key="3">
    <source>
        <dbReference type="Proteomes" id="UP000054721"/>
    </source>
</evidence>
<feature type="transmembrane region" description="Helical" evidence="1">
    <location>
        <begin position="15"/>
        <end position="32"/>
    </location>
</feature>
<keyword evidence="3" id="KW-1185">Reference proteome</keyword>
<name>A0A0V1KHD0_9BILA</name>
<keyword evidence="1" id="KW-0472">Membrane</keyword>
<dbReference type="EMBL" id="JYDW01002523">
    <property type="protein sequence ID" value="KRZ46683.1"/>
    <property type="molecule type" value="Genomic_DNA"/>
</dbReference>
<reference evidence="2 3" key="1">
    <citation type="submission" date="2015-05" db="EMBL/GenBank/DDBJ databases">
        <title>Evolution of Trichinella species and genotypes.</title>
        <authorList>
            <person name="Korhonen P.K."/>
            <person name="Edoardo P."/>
            <person name="Giuseppe L.R."/>
            <person name="Gasser R.B."/>
        </authorList>
    </citation>
    <scope>NUCLEOTIDE SEQUENCE [LARGE SCALE GENOMIC DNA]</scope>
    <source>
        <strain evidence="2">ISS10</strain>
    </source>
</reference>
<proteinExistence type="predicted"/>
<sequence length="33" mass="3846">MTTPACFFEPIPWKIVFQPFILSLLVYVFLLGN</sequence>
<dbReference type="AlphaFoldDB" id="A0A0V1KHD0"/>
<evidence type="ECO:0000256" key="1">
    <source>
        <dbReference type="SAM" id="Phobius"/>
    </source>
</evidence>